<evidence type="ECO:0000259" key="4">
    <source>
        <dbReference type="PROSITE" id="PS51668"/>
    </source>
</evidence>
<dbReference type="GeneID" id="29829691"/>
<evidence type="ECO:0000313" key="5">
    <source>
        <dbReference type="EMBL" id="AOW80874.1"/>
    </source>
</evidence>
<dbReference type="CDD" id="cd09281">
    <property type="entry name" value="UPF0066"/>
    <property type="match status" value="1"/>
</dbReference>
<dbReference type="InterPro" id="IPR036413">
    <property type="entry name" value="YaeB-like_sf"/>
</dbReference>
<dbReference type="NCBIfam" id="TIGR00104">
    <property type="entry name" value="tRNA_TsaA"/>
    <property type="match status" value="1"/>
</dbReference>
<dbReference type="InterPro" id="IPR040372">
    <property type="entry name" value="YaeB-like"/>
</dbReference>
<dbReference type="PANTHER" id="PTHR12818:SF0">
    <property type="entry name" value="TRNA (ADENINE(37)-N6)-METHYLTRANSFERASE"/>
    <property type="match status" value="1"/>
</dbReference>
<dbReference type="EMBL" id="CP016070">
    <property type="protein sequence ID" value="AOW80874.1"/>
    <property type="molecule type" value="Genomic_DNA"/>
</dbReference>
<dbReference type="STRING" id="1873524.HSR6_1773"/>
<dbReference type="GO" id="GO:0008168">
    <property type="term" value="F:methyltransferase activity"/>
    <property type="evidence" value="ECO:0007669"/>
    <property type="project" value="UniProtKB-KW"/>
</dbReference>
<keyword evidence="5" id="KW-0808">Transferase</keyword>
<sequence length="145" mass="15546">MQPVTYQPIGVVESPFESPEDVPRPGAEPVEASGRVLLEESYEPGLQGLAEFSHIVVLSHLHEVTDTRLTVRPMGGDPVGIFATSGPPRPNPIGQSVLRLDGIEGTRLSVSNLDLIDGTPVLDIKPYAPKGPNSDEIEIGWMADL</sequence>
<dbReference type="PANTHER" id="PTHR12818">
    <property type="entry name" value="TRNA (ADENINE(37)-N6)-METHYLTRANSFERASE"/>
    <property type="match status" value="1"/>
</dbReference>
<evidence type="ECO:0000256" key="2">
    <source>
        <dbReference type="ARBA" id="ARBA00033753"/>
    </source>
</evidence>
<dbReference type="SUPFAM" id="SSF118196">
    <property type="entry name" value="YaeB-like"/>
    <property type="match status" value="1"/>
</dbReference>
<proteinExistence type="inferred from homology"/>
<gene>
    <name evidence="5" type="ORF">HTSR_1704</name>
</gene>
<dbReference type="InterPro" id="IPR036414">
    <property type="entry name" value="YaeB_N_sf"/>
</dbReference>
<dbReference type="AlphaFoldDB" id="A0A1D8S694"/>
<dbReference type="RefSeq" id="WP_070365535.1">
    <property type="nucleotide sequence ID" value="NZ_CP016070.1"/>
</dbReference>
<dbReference type="InterPro" id="IPR023370">
    <property type="entry name" value="TrmO-like_N"/>
</dbReference>
<evidence type="ECO:0000313" key="6">
    <source>
        <dbReference type="Proteomes" id="UP000185608"/>
    </source>
</evidence>
<dbReference type="GO" id="GO:0032259">
    <property type="term" value="P:methylation"/>
    <property type="evidence" value="ECO:0007669"/>
    <property type="project" value="UniProtKB-KW"/>
</dbReference>
<comment type="similarity">
    <text evidence="2">Belongs to the tRNA methyltransferase O family.</text>
</comment>
<feature type="domain" description="TsaA-like" evidence="4">
    <location>
        <begin position="6"/>
        <end position="136"/>
    </location>
</feature>
<keyword evidence="5" id="KW-0489">Methyltransferase</keyword>
<protein>
    <submittedName>
        <fullName evidence="5">tRNA-Thr(GGU) m(6)t(6)A37 methyltransferase TsaA</fullName>
    </submittedName>
</protein>
<evidence type="ECO:0000256" key="1">
    <source>
        <dbReference type="ARBA" id="ARBA00022691"/>
    </source>
</evidence>
<evidence type="ECO:0000256" key="3">
    <source>
        <dbReference type="SAM" id="MobiDB-lite"/>
    </source>
</evidence>
<dbReference type="Gene3D" id="2.40.30.70">
    <property type="entry name" value="YaeB-like"/>
    <property type="match status" value="1"/>
</dbReference>
<dbReference type="KEGG" id="halh:HTSR_1704"/>
<dbReference type="PATRIC" id="fig|1855411.3.peg.1712"/>
<dbReference type="Proteomes" id="UP000185608">
    <property type="component" value="Chromosome"/>
</dbReference>
<keyword evidence="1" id="KW-0949">S-adenosyl-L-methionine</keyword>
<accession>A0A1D8S694</accession>
<dbReference type="PROSITE" id="PS51668">
    <property type="entry name" value="TSAA_2"/>
    <property type="match status" value="1"/>
</dbReference>
<organism evidence="5 6">
    <name type="scientific">Halodesulfurarchaeum formicicum</name>
    <dbReference type="NCBI Taxonomy" id="1873524"/>
    <lineage>
        <taxon>Archaea</taxon>
        <taxon>Methanobacteriati</taxon>
        <taxon>Methanobacteriota</taxon>
        <taxon>Stenosarchaea group</taxon>
        <taxon>Halobacteria</taxon>
        <taxon>Halobacteriales</taxon>
        <taxon>Halobacteriaceae</taxon>
        <taxon>Halodesulfurarchaeum</taxon>
    </lineage>
</organism>
<name>A0A1D8S694_9EURY</name>
<dbReference type="Pfam" id="PF01980">
    <property type="entry name" value="TrmO_N"/>
    <property type="match status" value="1"/>
</dbReference>
<feature type="region of interest" description="Disordered" evidence="3">
    <location>
        <begin position="1"/>
        <end position="28"/>
    </location>
</feature>
<reference evidence="5 6" key="1">
    <citation type="submission" date="2016-06" db="EMBL/GenBank/DDBJ databases">
        <title>Discovery of anaerobic lithoheterotrophic haloarchaeon capable of sulfur respiration by hydrogen and formate.</title>
        <authorList>
            <person name="Sorokin D.Y."/>
            <person name="Kublanov I.V."/>
            <person name="Roman P."/>
            <person name="Sinninghe Damste J.S."/>
            <person name="Golyshin P.N."/>
            <person name="Rojo D."/>
            <person name="Ciordia S."/>
            <person name="Mena Md.C."/>
            <person name="Ferrer M."/>
            <person name="Smedile F."/>
            <person name="Messina E."/>
            <person name="La Cono V."/>
            <person name="Yakimov M.M."/>
        </authorList>
    </citation>
    <scope>NUCLEOTIDE SEQUENCE [LARGE SCALE GENOMIC DNA]</scope>
    <source>
        <strain evidence="5 6">HTSR1</strain>
    </source>
</reference>